<dbReference type="RefSeq" id="WP_116848574.1">
    <property type="nucleotide sequence ID" value="NZ_QTJU01000007.1"/>
</dbReference>
<name>A0A3E1NFP2_9BACT</name>
<dbReference type="Proteomes" id="UP000261284">
    <property type="component" value="Unassembled WGS sequence"/>
</dbReference>
<proteinExistence type="predicted"/>
<comment type="caution">
    <text evidence="1">The sequence shown here is derived from an EMBL/GenBank/DDBJ whole genome shotgun (WGS) entry which is preliminary data.</text>
</comment>
<protein>
    <submittedName>
        <fullName evidence="1">YceI family protein</fullName>
    </submittedName>
</protein>
<evidence type="ECO:0000313" key="2">
    <source>
        <dbReference type="Proteomes" id="UP000261284"/>
    </source>
</evidence>
<reference evidence="1 2" key="1">
    <citation type="submission" date="2018-08" db="EMBL/GenBank/DDBJ databases">
        <title>Chitinophagaceae sp. K23C18032701, a novel bacterium isolated from forest soil.</title>
        <authorList>
            <person name="Wang C."/>
        </authorList>
    </citation>
    <scope>NUCLEOTIDE SEQUENCE [LARGE SCALE GENOMIC DNA]</scope>
    <source>
        <strain evidence="1 2">K23C18032701</strain>
    </source>
</reference>
<dbReference type="InterPro" id="IPR036761">
    <property type="entry name" value="TTHA0802/YceI-like_sf"/>
</dbReference>
<accession>A0A3E1NFP2</accession>
<evidence type="ECO:0000313" key="1">
    <source>
        <dbReference type="EMBL" id="RFM26790.1"/>
    </source>
</evidence>
<organism evidence="1 2">
    <name type="scientific">Deminuibacter soli</name>
    <dbReference type="NCBI Taxonomy" id="2291815"/>
    <lineage>
        <taxon>Bacteria</taxon>
        <taxon>Pseudomonadati</taxon>
        <taxon>Bacteroidota</taxon>
        <taxon>Chitinophagia</taxon>
        <taxon>Chitinophagales</taxon>
        <taxon>Chitinophagaceae</taxon>
        <taxon>Deminuibacter</taxon>
    </lineage>
</organism>
<keyword evidence="2" id="KW-1185">Reference proteome</keyword>
<sequence length="180" mass="19791">MAPINWQPNAANSQVQLAVNQSSAGYIKKFDLQAKEAGQRIPHFNTIPTSYPAEGNMLFSGNCYEGAEKEGRLHGVLTINKTVRPLVVNIFFEQFCMDADRKKKTGVSVSGKINREEFDGISDMPGNAGASQVEEDVLFHGRLQLIKQTQPSGKLPVQEAVTDAEILDGINAFYFGADLW</sequence>
<dbReference type="EMBL" id="QTJU01000007">
    <property type="protein sequence ID" value="RFM26790.1"/>
    <property type="molecule type" value="Genomic_DNA"/>
</dbReference>
<dbReference type="SUPFAM" id="SSF101874">
    <property type="entry name" value="YceI-like"/>
    <property type="match status" value="1"/>
</dbReference>
<dbReference type="AlphaFoldDB" id="A0A3E1NFP2"/>
<gene>
    <name evidence="1" type="ORF">DXN05_17520</name>
</gene>
<dbReference type="Gene3D" id="2.40.128.110">
    <property type="entry name" value="Lipid/polyisoprenoid-binding, YceI-like"/>
    <property type="match status" value="1"/>
</dbReference>